<gene>
    <name evidence="1" type="ORF">J2X78_000905</name>
</gene>
<comment type="caution">
    <text evidence="1">The sequence shown here is derived from an EMBL/GenBank/DDBJ whole genome shotgun (WGS) entry which is preliminary data.</text>
</comment>
<reference evidence="1" key="1">
    <citation type="submission" date="2023-07" db="EMBL/GenBank/DDBJ databases">
        <title>Sorghum-associated microbial communities from plants grown in Nebraska, USA.</title>
        <authorList>
            <person name="Schachtman D."/>
        </authorList>
    </citation>
    <scope>NUCLEOTIDE SEQUENCE</scope>
    <source>
        <strain evidence="1">2697</strain>
    </source>
</reference>
<dbReference type="EMBL" id="JAVDTF010000001">
    <property type="protein sequence ID" value="MDR6782353.1"/>
    <property type="molecule type" value="Genomic_DNA"/>
</dbReference>
<accession>A0ACC6KSM2</accession>
<dbReference type="Proteomes" id="UP001246858">
    <property type="component" value="Unassembled WGS sequence"/>
</dbReference>
<proteinExistence type="predicted"/>
<keyword evidence="2" id="KW-1185">Reference proteome</keyword>
<organism evidence="1 2">
    <name type="scientific">Pedobacter africanus</name>
    <dbReference type="NCBI Taxonomy" id="151894"/>
    <lineage>
        <taxon>Bacteria</taxon>
        <taxon>Pseudomonadati</taxon>
        <taxon>Bacteroidota</taxon>
        <taxon>Sphingobacteriia</taxon>
        <taxon>Sphingobacteriales</taxon>
        <taxon>Sphingobacteriaceae</taxon>
        <taxon>Pedobacter</taxon>
    </lineage>
</organism>
<protein>
    <submittedName>
        <fullName evidence="1">YesN/AraC family two-component response regulator</fullName>
    </submittedName>
</protein>
<evidence type="ECO:0000313" key="1">
    <source>
        <dbReference type="EMBL" id="MDR6782353.1"/>
    </source>
</evidence>
<evidence type="ECO:0000313" key="2">
    <source>
        <dbReference type="Proteomes" id="UP001246858"/>
    </source>
</evidence>
<sequence length="187" mass="21545">MKLAIKNMVCNRCILVVGQVLEKMNLIPDQIQVGEVELTTDLSDIQLSSLRLQLANEGFELLDDRKTMIVEKVKNIIIETIHGTDKVNISVNFSHLIQQKLLIEYNYISSFFSNTEGITIEQYIILQRIERAKELLVYDELSLGEISHKLGYKSLQHLSSQFKKITGLTPTQFKNIKENRRKPLDQL</sequence>
<name>A0ACC6KSM2_9SPHI</name>